<sequence>CTNSVAPAIFLGVSVKNACENRMPLPGFEPMSFGTQGLNPNVVAQCHHLEVEDATK</sequence>
<dbReference type="AlphaFoldDB" id="A0A0B7A7I5"/>
<organism evidence="1">
    <name type="scientific">Arion vulgaris</name>
    <dbReference type="NCBI Taxonomy" id="1028688"/>
    <lineage>
        <taxon>Eukaryota</taxon>
        <taxon>Metazoa</taxon>
        <taxon>Spiralia</taxon>
        <taxon>Lophotrochozoa</taxon>
        <taxon>Mollusca</taxon>
        <taxon>Gastropoda</taxon>
        <taxon>Heterobranchia</taxon>
        <taxon>Euthyneura</taxon>
        <taxon>Panpulmonata</taxon>
        <taxon>Eupulmonata</taxon>
        <taxon>Stylommatophora</taxon>
        <taxon>Helicina</taxon>
        <taxon>Arionoidea</taxon>
        <taxon>Arionidae</taxon>
        <taxon>Arion</taxon>
    </lineage>
</organism>
<evidence type="ECO:0000313" key="1">
    <source>
        <dbReference type="EMBL" id="CEK75941.1"/>
    </source>
</evidence>
<protein>
    <submittedName>
        <fullName evidence="1">Uncharacterized protein</fullName>
    </submittedName>
</protein>
<reference evidence="1" key="1">
    <citation type="submission" date="2014-12" db="EMBL/GenBank/DDBJ databases">
        <title>Insight into the proteome of Arion vulgaris.</title>
        <authorList>
            <person name="Aradska J."/>
            <person name="Bulat T."/>
            <person name="Smidak R."/>
            <person name="Sarate P."/>
            <person name="Gangsoo J."/>
            <person name="Sialana F."/>
            <person name="Bilban M."/>
            <person name="Lubec G."/>
        </authorList>
    </citation>
    <scope>NUCLEOTIDE SEQUENCE</scope>
    <source>
        <tissue evidence="1">Skin</tissue>
    </source>
</reference>
<gene>
    <name evidence="1" type="primary">ORF97703</name>
</gene>
<accession>A0A0B7A7I5</accession>
<proteinExistence type="predicted"/>
<name>A0A0B7A7I5_9EUPU</name>
<dbReference type="EMBL" id="HACG01029076">
    <property type="protein sequence ID" value="CEK75941.1"/>
    <property type="molecule type" value="Transcribed_RNA"/>
</dbReference>
<feature type="non-terminal residue" evidence="1">
    <location>
        <position position="1"/>
    </location>
</feature>